<evidence type="ECO:0000256" key="5">
    <source>
        <dbReference type="RuleBase" id="RU003513"/>
    </source>
</evidence>
<sequence length="386" mass="42356">MKVLSIFGTRPEAIKMAPLVSALDDEPGIESVVCVTGQHRQMLDQVMSLFGLTAKYDLEVMVPNQTLNGLFSRAIERVDAVLEAEKPDYVLVHGDTSTASACALAAFHRRIRIGHVEAGLRTGDLSKPFPEEMNRRVVDAVGDWLFAPTQTSRANLLRENLHGKIAVTGNTVIDALATLTARLRDDSPLSAEIAARYPWIDPGRRLLLVTGHRRESFGDGFQNICAALAELARRDDLQIVYPVHLNPAVREVVMQELSGFGSVHLIDPLDYVEFVWFMQRAYIILTDSGGVQEEAPYLGKPVLVMRDVTERPEAVEAGTVALVGANRERIVAGVTRLLDDVAYHASFSRRLNPYGDGHAAGRIVDALCGRPMVEFDPGHAGSTRAR</sequence>
<evidence type="ECO:0000313" key="7">
    <source>
        <dbReference type="EMBL" id="QHF12206.1"/>
    </source>
</evidence>
<reference evidence="8 10" key="3">
    <citation type="submission" date="2019-08" db="EMBL/GenBank/DDBJ databases">
        <authorList>
            <person name="Peeters C."/>
        </authorList>
    </citation>
    <scope>NUCLEOTIDE SEQUENCE [LARGE SCALE GENOMIC DNA]</scope>
    <source>
        <strain evidence="8 10">LMG 31113</strain>
    </source>
</reference>
<accession>A0A5E4XWF9</accession>
<reference evidence="7 9" key="1">
    <citation type="journal article" date="2015" name="Genome Announc.">
        <title>Genome Sequences of Two Pandoraea pnomenusa Isolates Recovered 11 Months Apart from a Cystic Fibrosis Patient.</title>
        <authorList>
            <person name="Ee R."/>
            <person name="Ambrose M."/>
            <person name="Lazenby J."/>
            <person name="Williams P."/>
            <person name="Chan K.G."/>
            <person name="Roddam L."/>
        </authorList>
    </citation>
    <scope>NUCLEOTIDE SEQUENCE [LARGE SCALE GENOMIC DNA]</scope>
    <source>
        <strain evidence="7 9">6399</strain>
    </source>
</reference>
<comment type="catalytic activity">
    <reaction evidence="2">
        <text>UDP-N-acetyl-alpha-D-glucosamine = UDP-N-acetyl-alpha-D-mannosamine</text>
        <dbReference type="Rhea" id="RHEA:17213"/>
        <dbReference type="ChEBI" id="CHEBI:57705"/>
        <dbReference type="ChEBI" id="CHEBI:68623"/>
        <dbReference type="EC" id="5.1.3.14"/>
    </reaction>
</comment>
<dbReference type="SUPFAM" id="SSF53756">
    <property type="entry name" value="UDP-Glycosyltransferase/glycogen phosphorylase"/>
    <property type="match status" value="1"/>
</dbReference>
<reference evidence="7" key="2">
    <citation type="submission" date="2019-07" db="EMBL/GenBank/DDBJ databases">
        <title>Complete Genome Sequences of Clinical Pandoraea fibrosis Isolates.</title>
        <authorList>
            <person name="Pitt M.E."/>
            <person name="Nguyen S.H."/>
            <person name="Duarte T.P.S."/>
            <person name="Roddam L.F."/>
            <person name="Blaskovich M.A.T."/>
            <person name="Cooper M.A."/>
            <person name="Coin L.J.M."/>
        </authorList>
    </citation>
    <scope>NUCLEOTIDE SEQUENCE</scope>
    <source>
        <strain evidence="7">6399</strain>
    </source>
</reference>
<organism evidence="8 10">
    <name type="scientific">Pandoraea fibrosis</name>
    <dbReference type="NCBI Taxonomy" id="1891094"/>
    <lineage>
        <taxon>Bacteria</taxon>
        <taxon>Pseudomonadati</taxon>
        <taxon>Pseudomonadota</taxon>
        <taxon>Betaproteobacteria</taxon>
        <taxon>Burkholderiales</taxon>
        <taxon>Burkholderiaceae</taxon>
        <taxon>Pandoraea</taxon>
    </lineage>
</organism>
<dbReference type="EC" id="5.1.3.14" evidence="4"/>
<evidence type="ECO:0000256" key="4">
    <source>
        <dbReference type="ARBA" id="ARBA00038858"/>
    </source>
</evidence>
<dbReference type="PANTHER" id="PTHR43174:SF2">
    <property type="entry name" value="UDP-N-ACETYLGLUCOSAMINE 2-EPIMERASE"/>
    <property type="match status" value="1"/>
</dbReference>
<dbReference type="NCBIfam" id="TIGR00236">
    <property type="entry name" value="wecB"/>
    <property type="match status" value="1"/>
</dbReference>
<dbReference type="EMBL" id="CABPRW010000011">
    <property type="protein sequence ID" value="VVE40821.1"/>
    <property type="molecule type" value="Genomic_DNA"/>
</dbReference>
<dbReference type="InterPro" id="IPR029767">
    <property type="entry name" value="WecB-like"/>
</dbReference>
<protein>
    <recommendedName>
        <fullName evidence="4">UDP-N-acetylglucosamine 2-epimerase (non-hydrolyzing)</fullName>
        <ecNumber evidence="4">5.1.3.14</ecNumber>
    </recommendedName>
</protein>
<keyword evidence="1 5" id="KW-0413">Isomerase</keyword>
<dbReference type="CDD" id="cd03786">
    <property type="entry name" value="GTB_UDP-GlcNAc_2-Epimerase"/>
    <property type="match status" value="1"/>
</dbReference>
<evidence type="ECO:0000313" key="10">
    <source>
        <dbReference type="Proteomes" id="UP000382577"/>
    </source>
</evidence>
<proteinExistence type="inferred from homology"/>
<evidence type="ECO:0000313" key="8">
    <source>
        <dbReference type="EMBL" id="VVE40821.1"/>
    </source>
</evidence>
<dbReference type="AlphaFoldDB" id="A0A5E4XWF9"/>
<dbReference type="Proteomes" id="UP000382577">
    <property type="component" value="Unassembled WGS sequence"/>
</dbReference>
<dbReference type="OrthoDB" id="9803238at2"/>
<evidence type="ECO:0000256" key="2">
    <source>
        <dbReference type="ARBA" id="ARBA00036080"/>
    </source>
</evidence>
<dbReference type="EMBL" id="CP047385">
    <property type="protein sequence ID" value="QHF12206.1"/>
    <property type="molecule type" value="Genomic_DNA"/>
</dbReference>
<dbReference type="PANTHER" id="PTHR43174">
    <property type="entry name" value="UDP-N-ACETYLGLUCOSAMINE 2-EPIMERASE"/>
    <property type="match status" value="1"/>
</dbReference>
<evidence type="ECO:0000256" key="1">
    <source>
        <dbReference type="ARBA" id="ARBA00023235"/>
    </source>
</evidence>
<dbReference type="Pfam" id="PF02350">
    <property type="entry name" value="Epimerase_2"/>
    <property type="match status" value="1"/>
</dbReference>
<dbReference type="Gene3D" id="3.40.50.2000">
    <property type="entry name" value="Glycogen Phosphorylase B"/>
    <property type="match status" value="2"/>
</dbReference>
<evidence type="ECO:0000256" key="3">
    <source>
        <dbReference type="ARBA" id="ARBA00038209"/>
    </source>
</evidence>
<dbReference type="InterPro" id="IPR003331">
    <property type="entry name" value="UDP_GlcNAc_Epimerase_2_dom"/>
</dbReference>
<dbReference type="GO" id="GO:0008761">
    <property type="term" value="F:UDP-N-acetylglucosamine 2-epimerase activity"/>
    <property type="evidence" value="ECO:0007669"/>
    <property type="project" value="UniProtKB-EC"/>
</dbReference>
<evidence type="ECO:0000259" key="6">
    <source>
        <dbReference type="Pfam" id="PF02350"/>
    </source>
</evidence>
<dbReference type="RefSeq" id="WP_039375233.1">
    <property type="nucleotide sequence ID" value="NZ_CABPRW010000011.1"/>
</dbReference>
<keyword evidence="9" id="KW-1185">Reference proteome</keyword>
<gene>
    <name evidence="8" type="ORF">PFI31113_04116</name>
    <name evidence="7" type="ORF">PI93_005745</name>
</gene>
<dbReference type="Proteomes" id="UP000035080">
    <property type="component" value="Chromosome"/>
</dbReference>
<comment type="similarity">
    <text evidence="3 5">Belongs to the UDP-N-acetylglucosamine 2-epimerase family.</text>
</comment>
<evidence type="ECO:0000313" key="9">
    <source>
        <dbReference type="Proteomes" id="UP000035080"/>
    </source>
</evidence>
<feature type="domain" description="UDP-N-acetylglucosamine 2-epimerase" evidence="6">
    <location>
        <begin position="22"/>
        <end position="367"/>
    </location>
</feature>
<name>A0A5E4XWF9_9BURK</name>